<dbReference type="GO" id="GO:0007339">
    <property type="term" value="P:binding of sperm to zona pellucida"/>
    <property type="evidence" value="ECO:0000318"/>
    <property type="project" value="GO_Central"/>
</dbReference>
<accession>A0A1L8HCW0</accession>
<dbReference type="PROSITE" id="PS51034">
    <property type="entry name" value="ZP_2"/>
    <property type="match status" value="1"/>
</dbReference>
<dbReference type="InterPro" id="IPR054554">
    <property type="entry name" value="ZP1/4_Ig-like"/>
</dbReference>
<reference evidence="8" key="1">
    <citation type="submission" date="2025-08" db="UniProtKB">
        <authorList>
            <consortium name="RefSeq"/>
        </authorList>
    </citation>
    <scope>IDENTIFICATION</scope>
    <source>
        <strain evidence="8">J_2021</strain>
        <tissue evidence="8">Erythrocytes</tissue>
    </source>
</reference>
<keyword evidence="7" id="KW-1185">Reference proteome</keyword>
<dbReference type="Gene3D" id="4.10.110.10">
    <property type="entry name" value="Spasmolytic Protein, domain 1"/>
    <property type="match status" value="1"/>
</dbReference>
<comment type="caution">
    <text evidence="6">Lacks conserved residue(s) required for the propagation of feature annotation.</text>
</comment>
<dbReference type="Bgee" id="108707912">
    <property type="expression patterns" value="Expressed in ovary and 6 other cell types or tissues"/>
</dbReference>
<dbReference type="PROSITE" id="PS51448">
    <property type="entry name" value="P_TREFOIL_2"/>
    <property type="match status" value="1"/>
</dbReference>
<dbReference type="AlphaFoldDB" id="A0A1L8HCW0"/>
<sequence length="437" mass="47740">MISCLILKGRGGNLIWKLQVSSELVAIVPYVGFVSMGGGWFGLGVWLVLVNSGVVCCAQKGFWRVSPLIHPRLECGTQSLQYNIPTGPQKAPSVRVTALDKLGIVVELSNSSDCGIWISANSDGSVTLSAAYNGCYVHQQIYDHVMTISIEKGYSFGKWLSPKIEELRCPTLQALTSDHCSAIQKKERISCSDPSISQEACEKRQCCFDSSDENIPCYYGGKVTVQCTHKGQFSIALSKDLTVPPLNMDSIYLMKGQGAVCKPVIRTNNFILFQFPLSSCGSIIKEMENHVIYANNLVLETDMANPIDVLLSSDRTLRLHIKCHIPSIDEVKEHDLSLLTLTSSTHDDPLNPNMTIEESISDKQDPKNGSKLVSSKGVVFLPADIPPASPITKSPLDKRGIRIAIVIGVTAFIILTIGLWRLLRKSTPASVSETLVS</sequence>
<keyword evidence="3" id="KW-0732">Signal</keyword>
<dbReference type="OMA" id="DENIPCY"/>
<dbReference type="Gene3D" id="2.60.40.3210">
    <property type="entry name" value="Zona pellucida, ZP-N domain"/>
    <property type="match status" value="1"/>
</dbReference>
<dbReference type="InterPro" id="IPR044913">
    <property type="entry name" value="P_trefoil_dom_sf"/>
</dbReference>
<gene>
    <name evidence="8 9" type="primary">zp4.2.L</name>
</gene>
<dbReference type="Pfam" id="PF23344">
    <property type="entry name" value="ZP-N"/>
    <property type="match status" value="1"/>
</dbReference>
<dbReference type="Pfam" id="PF22821">
    <property type="entry name" value="ZP1_ZP4_Ig-like"/>
    <property type="match status" value="1"/>
</dbReference>
<proteinExistence type="predicted"/>
<evidence type="ECO:0000256" key="5">
    <source>
        <dbReference type="ARBA" id="ARBA00023180"/>
    </source>
</evidence>
<evidence type="ECO:0000256" key="1">
    <source>
        <dbReference type="ARBA" id="ARBA00004613"/>
    </source>
</evidence>
<evidence type="ECO:0000256" key="6">
    <source>
        <dbReference type="PROSITE-ProRule" id="PRU00779"/>
    </source>
</evidence>
<dbReference type="SMART" id="SM00241">
    <property type="entry name" value="ZP"/>
    <property type="match status" value="1"/>
</dbReference>
<dbReference type="GO" id="GO:0035805">
    <property type="term" value="C:egg coat"/>
    <property type="evidence" value="ECO:0000318"/>
    <property type="project" value="GO_Central"/>
</dbReference>
<dbReference type="RefSeq" id="XP_018101496.1">
    <property type="nucleotide sequence ID" value="XM_018246007.2"/>
</dbReference>
<dbReference type="GeneID" id="108707912"/>
<evidence type="ECO:0000313" key="7">
    <source>
        <dbReference type="Proteomes" id="UP000186698"/>
    </source>
</evidence>
<dbReference type="PaxDb" id="8355-A0A1L8HCW0"/>
<evidence type="ECO:0000313" key="9">
    <source>
        <dbReference type="Xenbase" id="XB-GENE-6485666"/>
    </source>
</evidence>
<dbReference type="STRING" id="8355.A0A1L8HCW0"/>
<dbReference type="GO" id="GO:0060468">
    <property type="term" value="P:prevention of polyspermy"/>
    <property type="evidence" value="ECO:0000318"/>
    <property type="project" value="GO_Central"/>
</dbReference>
<dbReference type="InterPro" id="IPR000519">
    <property type="entry name" value="P_trefoil_dom"/>
</dbReference>
<dbReference type="Proteomes" id="UP000186698">
    <property type="component" value="Chromosome 2L"/>
</dbReference>
<keyword evidence="2" id="KW-0964">Secreted</keyword>
<dbReference type="InterPro" id="IPR055356">
    <property type="entry name" value="ZP-N"/>
</dbReference>
<dbReference type="PANTHER" id="PTHR23343">
    <property type="entry name" value="ZONA PELLUCIDA SPERM-BINDING PROTEIN"/>
    <property type="match status" value="1"/>
</dbReference>
<dbReference type="GO" id="GO:0032190">
    <property type="term" value="F:acrosin binding"/>
    <property type="evidence" value="ECO:0000318"/>
    <property type="project" value="GO_Central"/>
</dbReference>
<dbReference type="AGR" id="Xenbase:XB-GENE-6485666"/>
<dbReference type="CTD" id="108707912"/>
<dbReference type="Xenbase" id="XB-GENE-6485666">
    <property type="gene designation" value="zp4.2.L"/>
</dbReference>
<dbReference type="CDD" id="cd00111">
    <property type="entry name" value="Trefoil"/>
    <property type="match status" value="1"/>
</dbReference>
<keyword evidence="4 6" id="KW-1015">Disulfide bond</keyword>
<dbReference type="GO" id="GO:0005576">
    <property type="term" value="C:extracellular region"/>
    <property type="evidence" value="ECO:0007669"/>
    <property type="project" value="UniProtKB-SubCell"/>
</dbReference>
<evidence type="ECO:0000256" key="3">
    <source>
        <dbReference type="ARBA" id="ARBA00022729"/>
    </source>
</evidence>
<dbReference type="InterPro" id="IPR051148">
    <property type="entry name" value="Zona_Pellucida_Domain_gp"/>
</dbReference>
<keyword evidence="5" id="KW-0325">Glycoprotein</keyword>
<evidence type="ECO:0000313" key="8">
    <source>
        <dbReference type="RefSeq" id="XP_018101496.1"/>
    </source>
</evidence>
<feature type="disulfide bond" evidence="6">
    <location>
        <begin position="191"/>
        <end position="206"/>
    </location>
</feature>
<organism evidence="7 8">
    <name type="scientific">Xenopus laevis</name>
    <name type="common">African clawed frog</name>
    <dbReference type="NCBI Taxonomy" id="8355"/>
    <lineage>
        <taxon>Eukaryota</taxon>
        <taxon>Metazoa</taxon>
        <taxon>Chordata</taxon>
        <taxon>Craniata</taxon>
        <taxon>Vertebrata</taxon>
        <taxon>Euteleostomi</taxon>
        <taxon>Amphibia</taxon>
        <taxon>Batrachia</taxon>
        <taxon>Anura</taxon>
        <taxon>Pipoidea</taxon>
        <taxon>Pipidae</taxon>
        <taxon>Xenopodinae</taxon>
        <taxon>Xenopus</taxon>
        <taxon>Xenopus</taxon>
    </lineage>
</organism>
<name>A0A1L8HCW0_XENLA</name>
<dbReference type="GO" id="GO:0035804">
    <property type="term" value="F:structural constituent of egg coat"/>
    <property type="evidence" value="ECO:0000318"/>
    <property type="project" value="GO_Central"/>
</dbReference>
<dbReference type="PANTHER" id="PTHR23343:SF120">
    <property type="entry name" value="ZONA PELLUCIDA SPERM-BINDING PROTEIN 4 ISOFORM X1"/>
    <property type="match status" value="1"/>
</dbReference>
<dbReference type="Pfam" id="PF00088">
    <property type="entry name" value="Trefoil"/>
    <property type="match status" value="1"/>
</dbReference>
<dbReference type="SMART" id="SM00018">
    <property type="entry name" value="PD"/>
    <property type="match status" value="1"/>
</dbReference>
<dbReference type="OrthoDB" id="8919081at2759"/>
<dbReference type="KEGG" id="xla:108707912"/>
<dbReference type="SUPFAM" id="SSF57492">
    <property type="entry name" value="Trefoil"/>
    <property type="match status" value="1"/>
</dbReference>
<comment type="subcellular location">
    <subcellularLocation>
        <location evidence="1">Secreted</location>
    </subcellularLocation>
</comment>
<dbReference type="InterPro" id="IPR001507">
    <property type="entry name" value="ZP_dom"/>
</dbReference>
<evidence type="ECO:0000256" key="4">
    <source>
        <dbReference type="ARBA" id="ARBA00023157"/>
    </source>
</evidence>
<evidence type="ECO:0000256" key="2">
    <source>
        <dbReference type="ARBA" id="ARBA00022525"/>
    </source>
</evidence>
<protein>
    <submittedName>
        <fullName evidence="8">Zona pellucida sperm-binding protein 4</fullName>
    </submittedName>
</protein>